<dbReference type="AlphaFoldDB" id="A0A922I608"/>
<sequence length="92" mass="10928">MALRKKHSINNYFNHFFLHHISRISSNPFFNVQFITGHGLFMSYLHRINVNHRPHVNAAIVSDPSHILFNCSRHRQFQHNLSSPSEFMLKQM</sequence>
<evidence type="ECO:0000313" key="1">
    <source>
        <dbReference type="EMBL" id="KAH9521370.1"/>
    </source>
</evidence>
<accession>A0A922I608</accession>
<gene>
    <name evidence="1" type="ORF">DERF_005034</name>
</gene>
<evidence type="ECO:0000313" key="2">
    <source>
        <dbReference type="Proteomes" id="UP000790347"/>
    </source>
</evidence>
<dbReference type="EMBL" id="ASGP02000002">
    <property type="protein sequence ID" value="KAH9521370.1"/>
    <property type="molecule type" value="Genomic_DNA"/>
</dbReference>
<proteinExistence type="predicted"/>
<keyword evidence="2" id="KW-1185">Reference proteome</keyword>
<reference evidence="1" key="2">
    <citation type="journal article" date="2022" name="Res Sq">
        <title>Comparative Genomics Reveals Insights into the Divergent Evolution of Astigmatic Mites and Household Pest Adaptations.</title>
        <authorList>
            <person name="Xiong Q."/>
            <person name="Wan A.T.-Y."/>
            <person name="Liu X.-Y."/>
            <person name="Fung C.S.-H."/>
            <person name="Xiao X."/>
            <person name="Malainual N."/>
            <person name="Hou J."/>
            <person name="Wang L."/>
            <person name="Wang M."/>
            <person name="Yang K."/>
            <person name="Cui Y."/>
            <person name="Leung E."/>
            <person name="Nong W."/>
            <person name="Shin S.-K."/>
            <person name="Au S."/>
            <person name="Jeong K.Y."/>
            <person name="Chew F.T."/>
            <person name="Hui J."/>
            <person name="Leung T.F."/>
            <person name="Tungtrongchitr A."/>
            <person name="Zhong N."/>
            <person name="Liu Z."/>
            <person name="Tsui S."/>
        </authorList>
    </citation>
    <scope>NUCLEOTIDE SEQUENCE</scope>
    <source>
        <strain evidence="1">Derf</strain>
        <tissue evidence="1">Whole organism</tissue>
    </source>
</reference>
<name>A0A922I608_DERFA</name>
<reference evidence="1" key="1">
    <citation type="submission" date="2013-05" db="EMBL/GenBank/DDBJ databases">
        <authorList>
            <person name="Yim A.K.Y."/>
            <person name="Chan T.F."/>
            <person name="Ji K.M."/>
            <person name="Liu X.Y."/>
            <person name="Zhou J.W."/>
            <person name="Li R.Q."/>
            <person name="Yang K.Y."/>
            <person name="Li J."/>
            <person name="Li M."/>
            <person name="Law P.T.W."/>
            <person name="Wu Y.L."/>
            <person name="Cai Z.L."/>
            <person name="Qin H."/>
            <person name="Bao Y."/>
            <person name="Leung R.K.K."/>
            <person name="Ng P.K.S."/>
            <person name="Zou J."/>
            <person name="Zhong X.J."/>
            <person name="Ran P.X."/>
            <person name="Zhong N.S."/>
            <person name="Liu Z.G."/>
            <person name="Tsui S.K.W."/>
        </authorList>
    </citation>
    <scope>NUCLEOTIDE SEQUENCE</scope>
    <source>
        <strain evidence="1">Derf</strain>
        <tissue evidence="1">Whole organism</tissue>
    </source>
</reference>
<comment type="caution">
    <text evidence="1">The sequence shown here is derived from an EMBL/GenBank/DDBJ whole genome shotgun (WGS) entry which is preliminary data.</text>
</comment>
<protein>
    <submittedName>
        <fullName evidence="1">Uncharacterized protein</fullName>
    </submittedName>
</protein>
<organism evidence="1 2">
    <name type="scientific">Dermatophagoides farinae</name>
    <name type="common">American house dust mite</name>
    <dbReference type="NCBI Taxonomy" id="6954"/>
    <lineage>
        <taxon>Eukaryota</taxon>
        <taxon>Metazoa</taxon>
        <taxon>Ecdysozoa</taxon>
        <taxon>Arthropoda</taxon>
        <taxon>Chelicerata</taxon>
        <taxon>Arachnida</taxon>
        <taxon>Acari</taxon>
        <taxon>Acariformes</taxon>
        <taxon>Sarcoptiformes</taxon>
        <taxon>Astigmata</taxon>
        <taxon>Psoroptidia</taxon>
        <taxon>Analgoidea</taxon>
        <taxon>Pyroglyphidae</taxon>
        <taxon>Dermatophagoidinae</taxon>
        <taxon>Dermatophagoides</taxon>
    </lineage>
</organism>
<dbReference type="Proteomes" id="UP000790347">
    <property type="component" value="Unassembled WGS sequence"/>
</dbReference>